<dbReference type="AlphaFoldDB" id="A0A084B7P5"/>
<reference evidence="1 2" key="1">
    <citation type="journal article" date="2014" name="BMC Genomics">
        <title>Comparative genome sequencing reveals chemotype-specific gene clusters in the toxigenic black mold Stachybotrys.</title>
        <authorList>
            <person name="Semeiks J."/>
            <person name="Borek D."/>
            <person name="Otwinowski Z."/>
            <person name="Grishin N.V."/>
        </authorList>
    </citation>
    <scope>NUCLEOTIDE SEQUENCE [LARGE SCALE GENOMIC DNA]</scope>
    <source>
        <strain evidence="2">CBS 109288 / IBT 7711</strain>
    </source>
</reference>
<dbReference type="Pfam" id="PF13602">
    <property type="entry name" value="ADH_zinc_N_2"/>
    <property type="match status" value="1"/>
</dbReference>
<keyword evidence="2" id="KW-1185">Reference proteome</keyword>
<dbReference type="Gene3D" id="3.90.180.10">
    <property type="entry name" value="Medium-chain alcohol dehydrogenases, catalytic domain"/>
    <property type="match status" value="1"/>
</dbReference>
<dbReference type="HOGENOM" id="CLU_1826565_0_0_1"/>
<evidence type="ECO:0000313" key="1">
    <source>
        <dbReference type="EMBL" id="KEY73574.1"/>
    </source>
</evidence>
<sequence length="141" mass="15447">MAATPNWLQVPVGLAYATPGWMRLPCFIKNRAVEIILTSSNGDILNDLWRINADGGTFVEIGKDIVDPNSLPVDRKRATGLSYTIDISDAPGGWLLHEILKFVNHGHAKLIHPITTLGFDDIPSAIVFIHSGRHIGKNQSL</sequence>
<accession>A0A084B7P5</accession>
<protein>
    <submittedName>
        <fullName evidence="1">Uncharacterized protein</fullName>
    </submittedName>
</protein>
<name>A0A084B7P5_STACB</name>
<proteinExistence type="predicted"/>
<dbReference type="EMBL" id="KL647818">
    <property type="protein sequence ID" value="KEY73574.1"/>
    <property type="molecule type" value="Genomic_DNA"/>
</dbReference>
<evidence type="ECO:0000313" key="2">
    <source>
        <dbReference type="Proteomes" id="UP000028045"/>
    </source>
</evidence>
<dbReference type="Gene3D" id="3.40.50.720">
    <property type="entry name" value="NAD(P)-binding Rossmann-like Domain"/>
    <property type="match status" value="1"/>
</dbReference>
<dbReference type="Proteomes" id="UP000028045">
    <property type="component" value="Unassembled WGS sequence"/>
</dbReference>
<organism evidence="1 2">
    <name type="scientific">Stachybotrys chartarum (strain CBS 109288 / IBT 7711)</name>
    <name type="common">Toxic black mold</name>
    <name type="synonym">Stilbospora chartarum</name>
    <dbReference type="NCBI Taxonomy" id="1280523"/>
    <lineage>
        <taxon>Eukaryota</taxon>
        <taxon>Fungi</taxon>
        <taxon>Dikarya</taxon>
        <taxon>Ascomycota</taxon>
        <taxon>Pezizomycotina</taxon>
        <taxon>Sordariomycetes</taxon>
        <taxon>Hypocreomycetidae</taxon>
        <taxon>Hypocreales</taxon>
        <taxon>Stachybotryaceae</taxon>
        <taxon>Stachybotrys</taxon>
    </lineage>
</organism>
<gene>
    <name evidence="1" type="ORF">S7711_09191</name>
</gene>